<evidence type="ECO:0000313" key="3">
    <source>
        <dbReference type="Proteomes" id="UP000010411"/>
    </source>
</evidence>
<comment type="caution">
    <text evidence="2">The sequence shown here is derived from an EMBL/GenBank/DDBJ whole genome shotgun (WGS) entry which is preliminary data.</text>
</comment>
<organism evidence="2 3">
    <name type="scientific">Streptomyces ipomoeae 91-03</name>
    <dbReference type="NCBI Taxonomy" id="698759"/>
    <lineage>
        <taxon>Bacteria</taxon>
        <taxon>Bacillati</taxon>
        <taxon>Actinomycetota</taxon>
        <taxon>Actinomycetes</taxon>
        <taxon>Kitasatosporales</taxon>
        <taxon>Streptomycetaceae</taxon>
        <taxon>Streptomyces</taxon>
    </lineage>
</organism>
<accession>L1L9C6</accession>
<dbReference type="PATRIC" id="fig|698759.3.peg.165"/>
<name>L1L9C6_9ACTN</name>
<reference evidence="2 3" key="1">
    <citation type="submission" date="2012-11" db="EMBL/GenBank/DDBJ databases">
        <authorList>
            <person name="Huguet-Tapia J.C."/>
            <person name="Durkin A.S."/>
            <person name="Pettis G.S."/>
            <person name="Badger J.H."/>
        </authorList>
    </citation>
    <scope>NUCLEOTIDE SEQUENCE [LARGE SCALE GENOMIC DNA]</scope>
    <source>
        <strain evidence="2 3">91-03</strain>
    </source>
</reference>
<keyword evidence="3" id="KW-1185">Reference proteome</keyword>
<dbReference type="EMBL" id="AEJC01000013">
    <property type="protein sequence ID" value="EKX69290.1"/>
    <property type="molecule type" value="Genomic_DNA"/>
</dbReference>
<dbReference type="AlphaFoldDB" id="L1L9C6"/>
<evidence type="ECO:0000256" key="1">
    <source>
        <dbReference type="SAM" id="MobiDB-lite"/>
    </source>
</evidence>
<dbReference type="Proteomes" id="UP000010411">
    <property type="component" value="Unassembled WGS sequence"/>
</dbReference>
<feature type="compositionally biased region" description="Gly residues" evidence="1">
    <location>
        <begin position="34"/>
        <end position="43"/>
    </location>
</feature>
<sequence length="43" mass="4553">MAWGTQGLLGPRGSTGTAERRWPTGFRPADGAPRTGGGQERRV</sequence>
<evidence type="ECO:0000313" key="2">
    <source>
        <dbReference type="EMBL" id="EKX69290.1"/>
    </source>
</evidence>
<feature type="region of interest" description="Disordered" evidence="1">
    <location>
        <begin position="1"/>
        <end position="43"/>
    </location>
</feature>
<proteinExistence type="predicted"/>
<protein>
    <submittedName>
        <fullName evidence="2">Uncharacterized protein</fullName>
    </submittedName>
</protein>
<gene>
    <name evidence="2" type="ORF">STRIP9103_04243</name>
</gene>